<dbReference type="PANTHER" id="PTHR19143">
    <property type="entry name" value="FIBRINOGEN/TENASCIN/ANGIOPOEITIN"/>
    <property type="match status" value="1"/>
</dbReference>
<evidence type="ECO:0000256" key="1">
    <source>
        <dbReference type="SAM" id="SignalP"/>
    </source>
</evidence>
<sequence>MFKPCILFAIVLLASATSAQQKDADGWTVVAQRSTGNLNFYRNWADYKAGFSDQAEEFFIGLENLHQMTSSEPHELSIVLEDFDGQTRTANYAEFLINGEDDGYRLAVLTNYTGDAGNSLYWHRRMRFTTYDRKNDGSMAMYNCADIAMGGWWYDNCSYSNLFGLYMNGELETRNARKGMYWEMFRGIQYSLKSMKMMVRPAAANAKASKTICAAADRLRLPIACGNGTDGNSTTERWIGVLNRTDGNLNFYRDWQEYKLGFGDLSNEFFIGLESLHNMTANQTHELLINLQDFNGSSRYAHYDNFKVGNENSSYTLESLGNYTGNAGDSLVYHLGMKFTTYDRDNDRSEHNCAVERMGAWWYNWCNNSNLFGMYLKSDYNATIGVRGITWWDWRGPYYSYKKVQILSQPYPSSCPWAGIYTLQVPGVSAFPALCDVSLAGDGWLVIARRFDGHENFYRNWTQYEAGFGELTGEFFIGLDRLHAITASQPHELYVYLEDFEGGSRYAHYDDFLIGNATELYNMQALGAYSGDAGDSLRYQEHMNFTTYDKDHSTGKRKCGILRLGAWWYNDCAHSNLFGLYLGGDYAMDFDYKGMFWIDWRGTEYSYKSIQMMVRPKRHCSKL</sequence>
<evidence type="ECO:0000313" key="3">
    <source>
        <dbReference type="EMBL" id="ALC40399.1"/>
    </source>
</evidence>
<protein>
    <submittedName>
        <fullName evidence="3">CG9500</fullName>
    </submittedName>
</protein>
<dbReference type="InterPro" id="IPR050373">
    <property type="entry name" value="Fibrinogen_C-term_domain"/>
</dbReference>
<evidence type="ECO:0000313" key="4">
    <source>
        <dbReference type="Proteomes" id="UP000494163"/>
    </source>
</evidence>
<dbReference type="Gene3D" id="3.90.215.10">
    <property type="entry name" value="Gamma Fibrinogen, chain A, domain 1"/>
    <property type="match status" value="3"/>
</dbReference>
<dbReference type="OrthoDB" id="6145874at2759"/>
<dbReference type="SMART" id="SM00186">
    <property type="entry name" value="FBG"/>
    <property type="match status" value="3"/>
</dbReference>
<dbReference type="PROSITE" id="PS51406">
    <property type="entry name" value="FIBRINOGEN_C_2"/>
    <property type="match status" value="3"/>
</dbReference>
<keyword evidence="1" id="KW-0732">Signal</keyword>
<dbReference type="Gene3D" id="4.10.530.10">
    <property type="entry name" value="Gamma-fibrinogen Carboxyl Terminal Fragment, domain 2"/>
    <property type="match status" value="1"/>
</dbReference>
<dbReference type="EMBL" id="CP012523">
    <property type="protein sequence ID" value="ALC40399.1"/>
    <property type="molecule type" value="Genomic_DNA"/>
</dbReference>
<evidence type="ECO:0000259" key="2">
    <source>
        <dbReference type="PROSITE" id="PS51406"/>
    </source>
</evidence>
<organism evidence="3 4">
    <name type="scientific">Drosophila busckii</name>
    <name type="common">Fruit fly</name>
    <dbReference type="NCBI Taxonomy" id="30019"/>
    <lineage>
        <taxon>Eukaryota</taxon>
        <taxon>Metazoa</taxon>
        <taxon>Ecdysozoa</taxon>
        <taxon>Arthropoda</taxon>
        <taxon>Hexapoda</taxon>
        <taxon>Insecta</taxon>
        <taxon>Pterygota</taxon>
        <taxon>Neoptera</taxon>
        <taxon>Endopterygota</taxon>
        <taxon>Diptera</taxon>
        <taxon>Brachycera</taxon>
        <taxon>Muscomorpha</taxon>
        <taxon>Ephydroidea</taxon>
        <taxon>Drosophilidae</taxon>
        <taxon>Drosophila</taxon>
    </lineage>
</organism>
<gene>
    <name evidence="3" type="ORF">Dbus_chr2Lg2484</name>
</gene>
<feature type="domain" description="Fibrinogen C-terminal" evidence="2">
    <location>
        <begin position="406"/>
        <end position="618"/>
    </location>
</feature>
<dbReference type="GO" id="GO:0005615">
    <property type="term" value="C:extracellular space"/>
    <property type="evidence" value="ECO:0007669"/>
    <property type="project" value="TreeGrafter"/>
</dbReference>
<feature type="domain" description="Fibrinogen C-terminal" evidence="2">
    <location>
        <begin position="1"/>
        <end position="203"/>
    </location>
</feature>
<dbReference type="InterPro" id="IPR002181">
    <property type="entry name" value="Fibrinogen_a/b/g_C_dom"/>
</dbReference>
<dbReference type="OMA" id="SRYAHYD"/>
<name>A0A0M3QUC6_DROBS</name>
<dbReference type="SUPFAM" id="SSF56496">
    <property type="entry name" value="Fibrinogen C-terminal domain-like"/>
    <property type="match status" value="3"/>
</dbReference>
<feature type="domain" description="Fibrinogen C-terminal" evidence="2">
    <location>
        <begin position="204"/>
        <end position="404"/>
    </location>
</feature>
<dbReference type="InterPro" id="IPR036056">
    <property type="entry name" value="Fibrinogen-like_C"/>
</dbReference>
<dbReference type="Proteomes" id="UP000494163">
    <property type="component" value="Chromosome 2L"/>
</dbReference>
<proteinExistence type="predicted"/>
<feature type="signal peptide" evidence="1">
    <location>
        <begin position="1"/>
        <end position="19"/>
    </location>
</feature>
<dbReference type="CDD" id="cd00087">
    <property type="entry name" value="FReD"/>
    <property type="match status" value="3"/>
</dbReference>
<reference evidence="3 4" key="1">
    <citation type="submission" date="2015-08" db="EMBL/GenBank/DDBJ databases">
        <title>Ancestral chromatin configuration constrains chromatin evolution on differentiating sex chromosomes in Drosophila.</title>
        <authorList>
            <person name="Zhou Q."/>
            <person name="Bachtrog D."/>
        </authorList>
    </citation>
    <scope>NUCLEOTIDE SEQUENCE [LARGE SCALE GENOMIC DNA]</scope>
    <source>
        <tissue evidence="3">Whole larvae</tissue>
    </source>
</reference>
<accession>A0A0M3QUC6</accession>
<dbReference type="AlphaFoldDB" id="A0A0M3QUC6"/>
<dbReference type="InterPro" id="IPR014716">
    <property type="entry name" value="Fibrinogen_a/b/g_C_1"/>
</dbReference>
<dbReference type="PANTHER" id="PTHR19143:SF458">
    <property type="entry name" value="FIBRINOGEN C-TERMINAL DOMAIN-CONTAINING PROTEIN-RELATED"/>
    <property type="match status" value="1"/>
</dbReference>
<feature type="chain" id="PRO_5005787981" evidence="1">
    <location>
        <begin position="20"/>
        <end position="623"/>
    </location>
</feature>
<keyword evidence="4" id="KW-1185">Reference proteome</keyword>
<dbReference type="SMR" id="A0A0M3QUC6"/>
<dbReference type="Pfam" id="PF00147">
    <property type="entry name" value="Fibrinogen_C"/>
    <property type="match status" value="3"/>
</dbReference>